<evidence type="ECO:0000313" key="3">
    <source>
        <dbReference type="Proteomes" id="UP001060771"/>
    </source>
</evidence>
<proteinExistence type="predicted"/>
<reference evidence="3" key="1">
    <citation type="submission" date="2022-09" db="EMBL/GenBank/DDBJ databases">
        <title>Complete genome sequence of Vulcanisaeta souniana.</title>
        <authorList>
            <person name="Kato S."/>
            <person name="Itoh T."/>
            <person name="Ohkuma M."/>
        </authorList>
    </citation>
    <scope>NUCLEOTIDE SEQUENCE [LARGE SCALE GENOMIC DNA]</scope>
    <source>
        <strain evidence="3">JCM 11219</strain>
    </source>
</reference>
<organism evidence="2 3">
    <name type="scientific">Vulcanisaeta souniana JCM 11219</name>
    <dbReference type="NCBI Taxonomy" id="1293586"/>
    <lineage>
        <taxon>Archaea</taxon>
        <taxon>Thermoproteota</taxon>
        <taxon>Thermoprotei</taxon>
        <taxon>Thermoproteales</taxon>
        <taxon>Thermoproteaceae</taxon>
        <taxon>Vulcanisaeta</taxon>
    </lineage>
</organism>
<name>A0ABM8BKA2_9CREN</name>
<protein>
    <submittedName>
        <fullName evidence="2">Uncharacterized protein</fullName>
    </submittedName>
</protein>
<keyword evidence="3" id="KW-1185">Reference proteome</keyword>
<dbReference type="Proteomes" id="UP001060771">
    <property type="component" value="Chromosome"/>
</dbReference>
<dbReference type="EMBL" id="AP026830">
    <property type="protein sequence ID" value="BDR91390.1"/>
    <property type="molecule type" value="Genomic_DNA"/>
</dbReference>
<evidence type="ECO:0000313" key="2">
    <source>
        <dbReference type="EMBL" id="BDR91390.1"/>
    </source>
</evidence>
<keyword evidence="1" id="KW-1133">Transmembrane helix</keyword>
<keyword evidence="1" id="KW-0812">Transmembrane</keyword>
<sequence>MFYVFSMMKDDKIETPLEALALTAPIGPFVLRIFDLAGIIFNNVYTLLVMCRLVLSCTWLSLGLGLGI</sequence>
<feature type="transmembrane region" description="Helical" evidence="1">
    <location>
        <begin position="20"/>
        <end position="41"/>
    </location>
</feature>
<accession>A0ABM8BKA2</accession>
<evidence type="ECO:0000256" key="1">
    <source>
        <dbReference type="SAM" id="Phobius"/>
    </source>
</evidence>
<feature type="transmembrane region" description="Helical" evidence="1">
    <location>
        <begin position="47"/>
        <end position="67"/>
    </location>
</feature>
<gene>
    <name evidence="2" type="ORF">Vsou_04830</name>
</gene>
<keyword evidence="1" id="KW-0472">Membrane</keyword>